<dbReference type="PROSITE" id="PS00018">
    <property type="entry name" value="EF_HAND_1"/>
    <property type="match status" value="1"/>
</dbReference>
<organism evidence="2 3">
    <name type="scientific">Clostridium perfringens</name>
    <dbReference type="NCBI Taxonomy" id="1502"/>
    <lineage>
        <taxon>Bacteria</taxon>
        <taxon>Bacillati</taxon>
        <taxon>Bacillota</taxon>
        <taxon>Clostridia</taxon>
        <taxon>Eubacteriales</taxon>
        <taxon>Clostridiaceae</taxon>
        <taxon>Clostridium</taxon>
    </lineage>
</organism>
<dbReference type="PROSITE" id="PS51766">
    <property type="entry name" value="DOCKERIN"/>
    <property type="match status" value="1"/>
</dbReference>
<evidence type="ECO:0000313" key="3">
    <source>
        <dbReference type="Proteomes" id="UP000250234"/>
    </source>
</evidence>
<dbReference type="InterPro" id="IPR002105">
    <property type="entry name" value="Dockerin_1_rpt"/>
</dbReference>
<feature type="domain" description="Dockerin" evidence="1">
    <location>
        <begin position="42"/>
        <end position="96"/>
    </location>
</feature>
<dbReference type="SUPFAM" id="SSF63446">
    <property type="entry name" value="Type I dockerin domain"/>
    <property type="match status" value="1"/>
</dbReference>
<dbReference type="GO" id="GO:0000272">
    <property type="term" value="P:polysaccharide catabolic process"/>
    <property type="evidence" value="ECO:0007669"/>
    <property type="project" value="InterPro"/>
</dbReference>
<dbReference type="Gene3D" id="1.10.1330.10">
    <property type="entry name" value="Dockerin domain"/>
    <property type="match status" value="1"/>
</dbReference>
<evidence type="ECO:0000259" key="1">
    <source>
        <dbReference type="PROSITE" id="PS51766"/>
    </source>
</evidence>
<dbReference type="InterPro" id="IPR018247">
    <property type="entry name" value="EF_Hand_1_Ca_BS"/>
</dbReference>
<dbReference type="RefSeq" id="WP_242979135.1">
    <property type="nucleotide sequence ID" value="NZ_CATNYA010000035.1"/>
</dbReference>
<dbReference type="InterPro" id="IPR016134">
    <property type="entry name" value="Dockerin_dom"/>
</dbReference>
<accession>A0A2X3BTT5</accession>
<sequence>MLTSREHILNFRLKGENSHGGRADGQLNYALVDTSEGNLVEPEMPTTDLNKDGKVDIGDLSLASKYYGKNVKEYDINGDGIIDEFELNSIMNDILK</sequence>
<dbReference type="Proteomes" id="UP000250234">
    <property type="component" value="Unassembled WGS sequence"/>
</dbReference>
<dbReference type="EMBL" id="UAWO01000002">
    <property type="protein sequence ID" value="SQC07532.1"/>
    <property type="molecule type" value="Genomic_DNA"/>
</dbReference>
<dbReference type="AlphaFoldDB" id="A0A2X3BTT5"/>
<gene>
    <name evidence="2" type="ORF">NCTC8081_01663</name>
</gene>
<proteinExistence type="predicted"/>
<evidence type="ECO:0000313" key="2">
    <source>
        <dbReference type="EMBL" id="SQC07532.1"/>
    </source>
</evidence>
<dbReference type="InterPro" id="IPR036439">
    <property type="entry name" value="Dockerin_dom_sf"/>
</dbReference>
<name>A0A2X3BTT5_CLOPF</name>
<dbReference type="GO" id="GO:0004553">
    <property type="term" value="F:hydrolase activity, hydrolyzing O-glycosyl compounds"/>
    <property type="evidence" value="ECO:0007669"/>
    <property type="project" value="InterPro"/>
</dbReference>
<reference evidence="2 3" key="1">
    <citation type="submission" date="2018-06" db="EMBL/GenBank/DDBJ databases">
        <authorList>
            <consortium name="Pathogen Informatics"/>
            <person name="Doyle S."/>
        </authorList>
    </citation>
    <scope>NUCLEOTIDE SEQUENCE [LARGE SCALE GENOMIC DNA]</scope>
    <source>
        <strain evidence="2 3">NCTC8081</strain>
    </source>
</reference>
<protein>
    <submittedName>
        <fullName evidence="2">Calx-beta domain-containing protein</fullName>
    </submittedName>
</protein>
<dbReference type="Pfam" id="PF00404">
    <property type="entry name" value="Dockerin_1"/>
    <property type="match status" value="1"/>
</dbReference>